<comment type="caution">
    <text evidence="2">The sequence shown here is derived from an EMBL/GenBank/DDBJ whole genome shotgun (WGS) entry which is preliminary data.</text>
</comment>
<evidence type="ECO:0000313" key="2">
    <source>
        <dbReference type="EMBL" id="MBJ7599002.1"/>
    </source>
</evidence>
<dbReference type="RefSeq" id="WP_338202313.1">
    <property type="nucleotide sequence ID" value="NZ_JAEKNR010000136.1"/>
</dbReference>
<gene>
    <name evidence="2" type="ORF">JF922_13080</name>
</gene>
<organism evidence="2 3">
    <name type="scientific">Candidatus Nephthysia bennettiae</name>
    <dbReference type="NCBI Taxonomy" id="3127016"/>
    <lineage>
        <taxon>Bacteria</taxon>
        <taxon>Bacillati</taxon>
        <taxon>Candidatus Dormiibacterota</taxon>
        <taxon>Candidatus Dormibacteria</taxon>
        <taxon>Candidatus Dormibacterales</taxon>
        <taxon>Candidatus Dormibacteraceae</taxon>
        <taxon>Candidatus Nephthysia</taxon>
    </lineage>
</organism>
<name>A0A934NE08_9BACT</name>
<accession>A0A934NE08</accession>
<dbReference type="EMBL" id="JAEKNR010000136">
    <property type="protein sequence ID" value="MBJ7599002.1"/>
    <property type="molecule type" value="Genomic_DNA"/>
</dbReference>
<keyword evidence="3" id="KW-1185">Reference proteome</keyword>
<evidence type="ECO:0000313" key="3">
    <source>
        <dbReference type="Proteomes" id="UP000612893"/>
    </source>
</evidence>
<dbReference type="AlphaFoldDB" id="A0A934NE08"/>
<dbReference type="Proteomes" id="UP000612893">
    <property type="component" value="Unassembled WGS sequence"/>
</dbReference>
<proteinExistence type="predicted"/>
<protein>
    <submittedName>
        <fullName evidence="2">Uncharacterized protein</fullName>
    </submittedName>
</protein>
<reference evidence="2" key="1">
    <citation type="submission" date="2020-10" db="EMBL/GenBank/DDBJ databases">
        <title>Ca. Dormibacterota MAGs.</title>
        <authorList>
            <person name="Montgomery K."/>
        </authorList>
    </citation>
    <scope>NUCLEOTIDE SEQUENCE [LARGE SCALE GENOMIC DNA]</scope>
    <source>
        <strain evidence="2">SC8812_S17_10</strain>
    </source>
</reference>
<evidence type="ECO:0000256" key="1">
    <source>
        <dbReference type="SAM" id="MobiDB-lite"/>
    </source>
</evidence>
<feature type="region of interest" description="Disordered" evidence="1">
    <location>
        <begin position="254"/>
        <end position="273"/>
    </location>
</feature>
<sequence length="273" mass="31155">MSWRAVLDPRTEVFREWMRMSLPGGGTPTPRSRKPELNAELKLAGPPYEPLQAHLIVGADPLQPFARTFERLSDELEERATICVDLRAVPNARARWIRQFWLGKARGNVVKGELAEPETTQGLPVGQVVTRRQDTSRLNDKLNPREVLFEVQILIHTESLDPARPVEIFRSFLTGFQQWKGANELTVHGQLVTLIGHDVRFFGADAFAWRRWWFWYRLRHGLFWPASPGLVTAWELAGLLKPWTVWNTSTAPVRGGPCRDAPAPRLRERARGG</sequence>